<dbReference type="EMBL" id="JADILY010000081">
    <property type="protein sequence ID" value="MBO8481694.1"/>
    <property type="molecule type" value="Genomic_DNA"/>
</dbReference>
<dbReference type="AlphaFoldDB" id="A0A9D9IZN5"/>
<feature type="repeat" description="TPR" evidence="1">
    <location>
        <begin position="762"/>
        <end position="795"/>
    </location>
</feature>
<dbReference type="Gene3D" id="1.25.40.10">
    <property type="entry name" value="Tetratricopeptide repeat domain"/>
    <property type="match status" value="6"/>
</dbReference>
<dbReference type="Pfam" id="PF13432">
    <property type="entry name" value="TPR_16"/>
    <property type="match status" value="3"/>
</dbReference>
<proteinExistence type="predicted"/>
<gene>
    <name evidence="3" type="ORF">IAC87_04005</name>
</gene>
<feature type="repeat" description="TPR" evidence="1">
    <location>
        <begin position="504"/>
        <end position="537"/>
    </location>
</feature>
<dbReference type="Pfam" id="PF13174">
    <property type="entry name" value="TPR_6"/>
    <property type="match status" value="2"/>
</dbReference>
<feature type="repeat" description="TPR" evidence="1">
    <location>
        <begin position="650"/>
        <end position="683"/>
    </location>
</feature>
<keyword evidence="1" id="KW-0802">TPR repeat</keyword>
<evidence type="ECO:0000256" key="2">
    <source>
        <dbReference type="SAM" id="SignalP"/>
    </source>
</evidence>
<dbReference type="InterPro" id="IPR039340">
    <property type="entry name" value="Tfc4/TFIIIC-102/Sfc4"/>
</dbReference>
<accession>A0A9D9IZN5</accession>
<protein>
    <submittedName>
        <fullName evidence="3">Tetratricopeptide repeat protein</fullName>
    </submittedName>
</protein>
<sequence length="1005" mass="113408">MFKVLFRRIFTAFLAVSILSAALLPAYASEGDSPGKFRRAVRLYDKGAFAAAKAEFALLLRNDPENEAVASYYVLSSVRAGDPGAEYGVEAFRHNFPDSKSVYLMTYYLAYGRFDSQRYEDCISMLGSLDTRSLSAGERDRCRFMLAYSYLAEGFYEESETVFTELSDKGKRELGGLYAPVRYSLGYLSYRKGDFSGALPYFEESYSDARFRGLSAYYITECNYMLGNYAEVARTGSRGFGLLTGEYMKNAARMISESYMVLGKTEEAGEFYERFSESADDFGRDDYYSAGMVAYRLKKYKDAVEAFANVLPGDDSIAQSASYYQAYSYIQTGNKLAALDAFRKAASMDFDADMKEDAMFNYAKLVFDVNKDISGFNAYLDAYSSSSRSDEIYSYMASAYMLDRNYASAVDAYMKIGTLTVSAREGFRRALFLRSMQLVSSGAYSQTIPLLKRVSALAGGDRLAFLADYWLAEAYYRNDMFDKALEINRTLVSDGAYSSLREFGMLDYNIGYNYFKLEDYPSAEKYFRRFLGASPSMYRREAQLRLADCMFMQRNYAGAAEAYEACAASFYDRTDIYPLYQSAVSYGLMEMDAKKIALLEEARGYSPDVKYYDYAMFELGRSYVKIDDDEKAEDVFMMLKENSSDSTMIAASTVELGSLYRNRLEYGKALEFYKEVVSEMPASVYSQDALAAIEAIYTASNDPQGYLKYIDSMGKSYLKSEGEKEDMVFNAAEQLFLRGDYQSALVSLADYLEKYPSASKRSQAYFYIAESHKALGRYEKALDAYYKVMQIGEGAFAESATANYAGISYRLERYMQAYEGFSTLAEIARLDNNRYAALLGLMRSLYKLNDYERAIDAAADLEASPYCDAAALRELTYIKAKSYIALSYRNSAAPLLAALAEEPGTPEGAEASYLIIQEVYDSGRFEDVEQLVYDFAEKAGGQAYFLARAFVVLGDSFAERDEWEQAEATFRSIQENYKAPQGGDDIEAQVKMRLDMMEEMGLLKN</sequence>
<feature type="signal peptide" evidence="2">
    <location>
        <begin position="1"/>
        <end position="28"/>
    </location>
</feature>
<evidence type="ECO:0000313" key="3">
    <source>
        <dbReference type="EMBL" id="MBO8481694.1"/>
    </source>
</evidence>
<dbReference type="SUPFAM" id="SSF48452">
    <property type="entry name" value="TPR-like"/>
    <property type="match status" value="5"/>
</dbReference>
<evidence type="ECO:0000313" key="4">
    <source>
        <dbReference type="Proteomes" id="UP000823772"/>
    </source>
</evidence>
<feature type="chain" id="PRO_5039688335" evidence="2">
    <location>
        <begin position="29"/>
        <end position="1005"/>
    </location>
</feature>
<dbReference type="GO" id="GO:0000127">
    <property type="term" value="C:transcription factor TFIIIC complex"/>
    <property type="evidence" value="ECO:0007669"/>
    <property type="project" value="TreeGrafter"/>
</dbReference>
<dbReference type="SMART" id="SM00028">
    <property type="entry name" value="TPR"/>
    <property type="match status" value="6"/>
</dbReference>
<evidence type="ECO:0000256" key="1">
    <source>
        <dbReference type="PROSITE-ProRule" id="PRU00339"/>
    </source>
</evidence>
<dbReference type="PROSITE" id="PS50005">
    <property type="entry name" value="TPR"/>
    <property type="match status" value="3"/>
</dbReference>
<name>A0A9D9IZN5_9BACT</name>
<dbReference type="InterPro" id="IPR019734">
    <property type="entry name" value="TPR_rpt"/>
</dbReference>
<keyword evidence="2" id="KW-0732">Signal</keyword>
<dbReference type="GO" id="GO:0006383">
    <property type="term" value="P:transcription by RNA polymerase III"/>
    <property type="evidence" value="ECO:0007669"/>
    <property type="project" value="InterPro"/>
</dbReference>
<comment type="caution">
    <text evidence="3">The sequence shown here is derived from an EMBL/GenBank/DDBJ whole genome shotgun (WGS) entry which is preliminary data.</text>
</comment>
<dbReference type="InterPro" id="IPR011990">
    <property type="entry name" value="TPR-like_helical_dom_sf"/>
</dbReference>
<organism evidence="3 4">
    <name type="scientific">Candidatus Merdivivens faecigallinarum</name>
    <dbReference type="NCBI Taxonomy" id="2840871"/>
    <lineage>
        <taxon>Bacteria</taxon>
        <taxon>Pseudomonadati</taxon>
        <taxon>Bacteroidota</taxon>
        <taxon>Bacteroidia</taxon>
        <taxon>Bacteroidales</taxon>
        <taxon>Muribaculaceae</taxon>
        <taxon>Muribaculaceae incertae sedis</taxon>
        <taxon>Candidatus Merdivivens</taxon>
    </lineage>
</organism>
<reference evidence="3" key="2">
    <citation type="journal article" date="2021" name="PeerJ">
        <title>Extensive microbial diversity within the chicken gut microbiome revealed by metagenomics and culture.</title>
        <authorList>
            <person name="Gilroy R."/>
            <person name="Ravi A."/>
            <person name="Getino M."/>
            <person name="Pursley I."/>
            <person name="Horton D.L."/>
            <person name="Alikhan N.F."/>
            <person name="Baker D."/>
            <person name="Gharbi K."/>
            <person name="Hall N."/>
            <person name="Watson M."/>
            <person name="Adriaenssens E.M."/>
            <person name="Foster-Nyarko E."/>
            <person name="Jarju S."/>
            <person name="Secka A."/>
            <person name="Antonio M."/>
            <person name="Oren A."/>
            <person name="Chaudhuri R.R."/>
            <person name="La Ragione R."/>
            <person name="Hildebrand F."/>
            <person name="Pallen M.J."/>
        </authorList>
    </citation>
    <scope>NUCLEOTIDE SEQUENCE</scope>
    <source>
        <strain evidence="3">B3-2255</strain>
    </source>
</reference>
<dbReference type="Proteomes" id="UP000823772">
    <property type="component" value="Unassembled WGS sequence"/>
</dbReference>
<dbReference type="PANTHER" id="PTHR23082">
    <property type="entry name" value="TRANSCRIPTION INITIATION FACTOR IIIC TFIIIC , POLYPEPTIDE 3-RELATED"/>
    <property type="match status" value="1"/>
</dbReference>
<reference evidence="3" key="1">
    <citation type="submission" date="2020-10" db="EMBL/GenBank/DDBJ databases">
        <authorList>
            <person name="Gilroy R."/>
        </authorList>
    </citation>
    <scope>NUCLEOTIDE SEQUENCE</scope>
    <source>
        <strain evidence="3">B3-2255</strain>
    </source>
</reference>
<dbReference type="PANTHER" id="PTHR23082:SF0">
    <property type="entry name" value="GENERAL TRANSCRIPTION FACTOR 3C POLYPEPTIDE 3"/>
    <property type="match status" value="1"/>
</dbReference>